<comment type="caution">
    <text evidence="1">The sequence shown here is derived from an EMBL/GenBank/DDBJ whole genome shotgun (WGS) entry which is preliminary data.</text>
</comment>
<protein>
    <recommendedName>
        <fullName evidence="3">ABM domain-containing protein</fullName>
    </recommendedName>
</protein>
<evidence type="ECO:0008006" key="3">
    <source>
        <dbReference type="Google" id="ProtNLM"/>
    </source>
</evidence>
<organism evidence="1 2">
    <name type="scientific">Streptomyces malaysiensis subsp. samsunensis</name>
    <dbReference type="NCBI Taxonomy" id="459658"/>
    <lineage>
        <taxon>Bacteria</taxon>
        <taxon>Bacillati</taxon>
        <taxon>Actinomycetota</taxon>
        <taxon>Actinomycetes</taxon>
        <taxon>Kitasatosporales</taxon>
        <taxon>Streptomycetaceae</taxon>
        <taxon>Streptomyces</taxon>
        <taxon>Streptomyces violaceusniger group</taxon>
    </lineage>
</organism>
<proteinExistence type="predicted"/>
<evidence type="ECO:0000313" key="2">
    <source>
        <dbReference type="Proteomes" id="UP001142400"/>
    </source>
</evidence>
<evidence type="ECO:0000313" key="1">
    <source>
        <dbReference type="EMBL" id="MCQ8830065.1"/>
    </source>
</evidence>
<name>A0A9X2LVP2_STRMQ</name>
<reference evidence="1" key="1">
    <citation type="submission" date="2022-06" db="EMBL/GenBank/DDBJ databases">
        <title>WGS of actinobacteria.</title>
        <authorList>
            <person name="Thawai C."/>
        </authorList>
    </citation>
    <scope>NUCLEOTIDE SEQUENCE</scope>
    <source>
        <strain evidence="1">DSM 42010</strain>
    </source>
</reference>
<accession>A0A9X2LVP2</accession>
<dbReference type="InterPro" id="IPR011008">
    <property type="entry name" value="Dimeric_a/b-barrel"/>
</dbReference>
<dbReference type="Gene3D" id="3.30.70.100">
    <property type="match status" value="1"/>
</dbReference>
<sequence>MFARVQNFHQPAEKLDELTAFMRKQLPTAPDLSGFKAIYFLTDRDNERALLISLWETEEGARHPEGHAAVRERTAAETGVESPPAEVFEVALQAS</sequence>
<dbReference type="SUPFAM" id="SSF54909">
    <property type="entry name" value="Dimeric alpha+beta barrel"/>
    <property type="match status" value="1"/>
</dbReference>
<dbReference type="RefSeq" id="WP_257631271.1">
    <property type="nucleotide sequence ID" value="NZ_JANIIC010000012.1"/>
</dbReference>
<dbReference type="AlphaFoldDB" id="A0A9X2LVP2"/>
<keyword evidence="2" id="KW-1185">Reference proteome</keyword>
<dbReference type="Proteomes" id="UP001142400">
    <property type="component" value="Unassembled WGS sequence"/>
</dbReference>
<dbReference type="EMBL" id="JANIIC010000012">
    <property type="protein sequence ID" value="MCQ8830065.1"/>
    <property type="molecule type" value="Genomic_DNA"/>
</dbReference>
<gene>
    <name evidence="1" type="ORF">NQU54_13510</name>
</gene>